<evidence type="ECO:0000313" key="2">
    <source>
        <dbReference type="Proteomes" id="UP000654345"/>
    </source>
</evidence>
<keyword evidence="2" id="KW-1185">Reference proteome</keyword>
<evidence type="ECO:0000313" key="1">
    <source>
        <dbReference type="EMBL" id="GHO57503.1"/>
    </source>
</evidence>
<proteinExistence type="predicted"/>
<gene>
    <name evidence="1" type="ORF">KSB_59780</name>
</gene>
<comment type="caution">
    <text evidence="1">The sequence shown here is derived from an EMBL/GenBank/DDBJ whole genome shotgun (WGS) entry which is preliminary data.</text>
</comment>
<accession>A0ABQ3UXV5</accession>
<organism evidence="1 2">
    <name type="scientific">Ktedonobacter robiniae</name>
    <dbReference type="NCBI Taxonomy" id="2778365"/>
    <lineage>
        <taxon>Bacteria</taxon>
        <taxon>Bacillati</taxon>
        <taxon>Chloroflexota</taxon>
        <taxon>Ktedonobacteria</taxon>
        <taxon>Ktedonobacterales</taxon>
        <taxon>Ktedonobacteraceae</taxon>
        <taxon>Ktedonobacter</taxon>
    </lineage>
</organism>
<protein>
    <submittedName>
        <fullName evidence="1">Uncharacterized protein</fullName>
    </submittedName>
</protein>
<name>A0ABQ3UXV5_9CHLR</name>
<dbReference type="EMBL" id="BNJG01000002">
    <property type="protein sequence ID" value="GHO57503.1"/>
    <property type="molecule type" value="Genomic_DNA"/>
</dbReference>
<sequence length="44" mass="4503">MGDETVFAVGGVFPVVGKPGSEVFQEQEGREPGGGQTLLLAALQ</sequence>
<dbReference type="Proteomes" id="UP000654345">
    <property type="component" value="Unassembled WGS sequence"/>
</dbReference>
<reference evidence="1 2" key="1">
    <citation type="journal article" date="2021" name="Int. J. Syst. Evol. Microbiol.">
        <title>Reticulibacter mediterranei gen. nov., sp. nov., within the new family Reticulibacteraceae fam. nov., and Ktedonospora formicarum gen. nov., sp. nov., Ktedonobacter robiniae sp. nov., Dictyobacter formicarum sp. nov. and Dictyobacter arantiisoli sp. nov., belonging to the class Ktedonobacteria.</title>
        <authorList>
            <person name="Yabe S."/>
            <person name="Zheng Y."/>
            <person name="Wang C.M."/>
            <person name="Sakai Y."/>
            <person name="Abe K."/>
            <person name="Yokota A."/>
            <person name="Donadio S."/>
            <person name="Cavaletti L."/>
            <person name="Monciardini P."/>
        </authorList>
    </citation>
    <scope>NUCLEOTIDE SEQUENCE [LARGE SCALE GENOMIC DNA]</scope>
    <source>
        <strain evidence="1 2">SOSP1-30</strain>
    </source>
</reference>